<dbReference type="Proteomes" id="UP000184184">
    <property type="component" value="Unassembled WGS sequence"/>
</dbReference>
<dbReference type="InterPro" id="IPR052899">
    <property type="entry name" value="Class-I_DAHP_synthase"/>
</dbReference>
<protein>
    <submittedName>
        <fullName evidence="3">3-deoxy-D-arabinoheptulosonate-7-phosphate synthase</fullName>
    </submittedName>
</protein>
<dbReference type="Pfam" id="PF00793">
    <property type="entry name" value="DAHP_synth_1"/>
    <property type="match status" value="1"/>
</dbReference>
<keyword evidence="4" id="KW-1185">Reference proteome</keyword>
<dbReference type="InterPro" id="IPR013785">
    <property type="entry name" value="Aldolase_TIM"/>
</dbReference>
<dbReference type="NCBIfam" id="TIGR01361">
    <property type="entry name" value="DAHP_synth_Bsub"/>
    <property type="match status" value="1"/>
</dbReference>
<dbReference type="AlphaFoldDB" id="A0A1M7L704"/>
<dbReference type="NCBIfam" id="NF006421">
    <property type="entry name" value="PRK08673.1"/>
    <property type="match status" value="1"/>
</dbReference>
<dbReference type="EMBL" id="FRCZ01000001">
    <property type="protein sequence ID" value="SHM73750.1"/>
    <property type="molecule type" value="Genomic_DNA"/>
</dbReference>
<dbReference type="GO" id="GO:0016832">
    <property type="term" value="F:aldehyde-lyase activity"/>
    <property type="evidence" value="ECO:0007669"/>
    <property type="project" value="InterPro"/>
</dbReference>
<feature type="domain" description="DAHP synthetase I/KDSA" evidence="2">
    <location>
        <begin position="23"/>
        <end position="264"/>
    </location>
</feature>
<dbReference type="Gene3D" id="3.20.20.70">
    <property type="entry name" value="Aldolase class I"/>
    <property type="match status" value="1"/>
</dbReference>
<dbReference type="GO" id="GO:0016740">
    <property type="term" value="F:transferase activity"/>
    <property type="evidence" value="ECO:0007669"/>
    <property type="project" value="UniProtKB-KW"/>
</dbReference>
<name>A0A1M7L704_9BACI</name>
<evidence type="ECO:0000259" key="2">
    <source>
        <dbReference type="Pfam" id="PF00793"/>
    </source>
</evidence>
<sequence length="274" mass="29952">MMSNQQGKPRLLVSRDHKNDDTVIKVKQAVFGGSTPILIAGPCSVESRDQLLTVASALKKKGVTVLRGGAFKPRTSPYDFQGLGEDGLKIMKQVADETDMVTISEIMSPDKIDIASKYIDIFQIGARNMQNFELLKAVGQSKKPVLLKRGASATLEEFKLAAEYILDQGNDQVMLIERGIRTFEKATRNTLDISAVPILKKETHLPVFADVSHSTGRKDILLPCAKAALAAGADGVMVEVHPNPPVALSDAKQQIDINEFNSFWQGLMDSNLFL</sequence>
<gene>
    <name evidence="3" type="ORF">SAMN05216179_0964</name>
</gene>
<proteinExistence type="predicted"/>
<organism evidence="3 4">
    <name type="scientific">Gracilibacillus kekensis</name>
    <dbReference type="NCBI Taxonomy" id="1027249"/>
    <lineage>
        <taxon>Bacteria</taxon>
        <taxon>Bacillati</taxon>
        <taxon>Bacillota</taxon>
        <taxon>Bacilli</taxon>
        <taxon>Bacillales</taxon>
        <taxon>Bacillaceae</taxon>
        <taxon>Gracilibacillus</taxon>
    </lineage>
</organism>
<reference evidence="3 4" key="1">
    <citation type="submission" date="2016-11" db="EMBL/GenBank/DDBJ databases">
        <authorList>
            <person name="Jaros S."/>
            <person name="Januszkiewicz K."/>
            <person name="Wedrychowicz H."/>
        </authorList>
    </citation>
    <scope>NUCLEOTIDE SEQUENCE [LARGE SCALE GENOMIC DNA]</scope>
    <source>
        <strain evidence="3 4">CGMCC 1.10681</strain>
    </source>
</reference>
<evidence type="ECO:0000313" key="3">
    <source>
        <dbReference type="EMBL" id="SHM73750.1"/>
    </source>
</evidence>
<dbReference type="InterPro" id="IPR006268">
    <property type="entry name" value="DAHP_syn_2"/>
</dbReference>
<keyword evidence="1" id="KW-0808">Transferase</keyword>
<dbReference type="NCBIfam" id="NF009239">
    <property type="entry name" value="PRK12595.1"/>
    <property type="match status" value="1"/>
</dbReference>
<dbReference type="PANTHER" id="PTHR43018:SF1">
    <property type="entry name" value="PROTEIN AROA(G)"/>
    <property type="match status" value="1"/>
</dbReference>
<evidence type="ECO:0000313" key="4">
    <source>
        <dbReference type="Proteomes" id="UP000184184"/>
    </source>
</evidence>
<dbReference type="PANTHER" id="PTHR43018">
    <property type="entry name" value="PHOSPHO-2-DEHYDRO-3-DEOXYHEPTONATE ALDOLASE"/>
    <property type="match status" value="1"/>
</dbReference>
<dbReference type="InterPro" id="IPR006218">
    <property type="entry name" value="DAHP1/KDSA"/>
</dbReference>
<dbReference type="SUPFAM" id="SSF51569">
    <property type="entry name" value="Aldolase"/>
    <property type="match status" value="1"/>
</dbReference>
<dbReference type="GO" id="GO:0009073">
    <property type="term" value="P:aromatic amino acid family biosynthetic process"/>
    <property type="evidence" value="ECO:0007669"/>
    <property type="project" value="InterPro"/>
</dbReference>
<accession>A0A1M7L704</accession>
<evidence type="ECO:0000256" key="1">
    <source>
        <dbReference type="ARBA" id="ARBA00022679"/>
    </source>
</evidence>
<dbReference type="STRING" id="1027249.SAMN05216179_0964"/>